<dbReference type="Gene3D" id="1.20.930.20">
    <property type="entry name" value="Adaptor protein Cbl, N-terminal domain"/>
    <property type="match status" value="1"/>
</dbReference>
<evidence type="ECO:0000313" key="4">
    <source>
        <dbReference type="Proteomes" id="UP001346149"/>
    </source>
</evidence>
<dbReference type="PANTHER" id="PTHR46168:SF8">
    <property type="entry name" value="ARMADILLO REPEAT ONLY 1"/>
    <property type="match status" value="1"/>
</dbReference>
<dbReference type="SUPFAM" id="SSF48371">
    <property type="entry name" value="ARM repeat"/>
    <property type="match status" value="1"/>
</dbReference>
<reference evidence="3 4" key="1">
    <citation type="journal article" date="2023" name="Hortic Res">
        <title>Pangenome of water caltrop reveals structural variations and asymmetric subgenome divergence after allopolyploidization.</title>
        <authorList>
            <person name="Zhang X."/>
            <person name="Chen Y."/>
            <person name="Wang L."/>
            <person name="Yuan Y."/>
            <person name="Fang M."/>
            <person name="Shi L."/>
            <person name="Lu R."/>
            <person name="Comes H.P."/>
            <person name="Ma Y."/>
            <person name="Chen Y."/>
            <person name="Huang G."/>
            <person name="Zhou Y."/>
            <person name="Zheng Z."/>
            <person name="Qiu Y."/>
        </authorList>
    </citation>
    <scope>NUCLEOTIDE SEQUENCE [LARGE SCALE GENOMIC DNA]</scope>
    <source>
        <strain evidence="3">F231</strain>
    </source>
</reference>
<gene>
    <name evidence="3" type="ORF">SAY86_026275</name>
</gene>
<keyword evidence="4" id="KW-1185">Reference proteome</keyword>
<organism evidence="3 4">
    <name type="scientific">Trapa natans</name>
    <name type="common">Water chestnut</name>
    <dbReference type="NCBI Taxonomy" id="22666"/>
    <lineage>
        <taxon>Eukaryota</taxon>
        <taxon>Viridiplantae</taxon>
        <taxon>Streptophyta</taxon>
        <taxon>Embryophyta</taxon>
        <taxon>Tracheophyta</taxon>
        <taxon>Spermatophyta</taxon>
        <taxon>Magnoliopsida</taxon>
        <taxon>eudicotyledons</taxon>
        <taxon>Gunneridae</taxon>
        <taxon>Pentapetalae</taxon>
        <taxon>rosids</taxon>
        <taxon>malvids</taxon>
        <taxon>Myrtales</taxon>
        <taxon>Lythraceae</taxon>
        <taxon>Trapa</taxon>
    </lineage>
</organism>
<comment type="caution">
    <text evidence="3">The sequence shown here is derived from an EMBL/GenBank/DDBJ whole genome shotgun (WGS) entry which is preliminary data.</text>
</comment>
<sequence length="600" mass="65059">MSDIARQILARPIQLADRLAKATEDAHSFKQECTELGAKAKRLASILRRLARAGSNLYDRPTRRIAGDAEAAIRRAMVLVQKCQAHNSLVRRVFTMMIPVASVAFRKASAQLVDSVGNASWLLQVASGGGNPGLPPIAANEPILCIVWEQIAALHSNRVERHPEAAAALEALARDNVRYGAMIVDEGGVPPLLRMAREGRTAEGRESAVKAISLLGRAEKISLDRIVKSGIGTTFAKILRQDQHVKVQAAVAWAVSELAMSHPKSRDHFLHANVVQLLVSHLVLETDHDQHHKYGLTVMKKPKVHSIASEIIANGNMNNHVRRCQLELLQYNHQQVMISSGGREAEDQAAKAELKAMAVKALWHLVKGHPRICRVVTDSKALVAFAELLQQTSEGDIRLYSAEALMEIAAVAEYNSEIRRTAFKPTSPEAKAVVEQLMRVLAATTATTVENVLVPCIRAIGSLARTFRATETAIISPLVGLLDGPTSARVKAEAAAALAKFACTANFLHVNHCRAIVGSGGASHLAGLVYNGDRSVQVPALVLLCYIAIHVPNSEPLARENALAVVEWAAKQADLTEDSWMKPLLAKAQGQLELYQSRSS</sequence>
<dbReference type="GO" id="GO:0007166">
    <property type="term" value="P:cell surface receptor signaling pathway"/>
    <property type="evidence" value="ECO:0007669"/>
    <property type="project" value="InterPro"/>
</dbReference>
<dbReference type="Proteomes" id="UP001346149">
    <property type="component" value="Unassembled WGS sequence"/>
</dbReference>
<accession>A0AAN7QHI8</accession>
<keyword evidence="1" id="KW-0677">Repeat</keyword>
<name>A0AAN7QHI8_TRANT</name>
<dbReference type="AlphaFoldDB" id="A0AAN7QHI8"/>
<dbReference type="Gene3D" id="1.25.10.10">
    <property type="entry name" value="Leucine-rich Repeat Variant"/>
    <property type="match status" value="2"/>
</dbReference>
<evidence type="ECO:0000313" key="3">
    <source>
        <dbReference type="EMBL" id="KAK4765185.1"/>
    </source>
</evidence>
<dbReference type="InterPro" id="IPR000225">
    <property type="entry name" value="Armadillo"/>
</dbReference>
<proteinExistence type="predicted"/>
<evidence type="ECO:0000259" key="2">
    <source>
        <dbReference type="Pfam" id="PF25055"/>
    </source>
</evidence>
<evidence type="ECO:0000256" key="1">
    <source>
        <dbReference type="ARBA" id="ARBA00022737"/>
    </source>
</evidence>
<feature type="domain" description="DUF7792" evidence="2">
    <location>
        <begin position="7"/>
        <end position="126"/>
    </location>
</feature>
<dbReference type="InterPro" id="IPR011989">
    <property type="entry name" value="ARM-like"/>
</dbReference>
<dbReference type="PANTHER" id="PTHR46168">
    <property type="entry name" value="ARMADILLO REPEAT ONLY 4"/>
    <property type="match status" value="1"/>
</dbReference>
<dbReference type="SMART" id="SM00185">
    <property type="entry name" value="ARM"/>
    <property type="match status" value="5"/>
</dbReference>
<dbReference type="InterPro" id="IPR016024">
    <property type="entry name" value="ARM-type_fold"/>
</dbReference>
<dbReference type="InterPro" id="IPR056694">
    <property type="entry name" value="DUF7792"/>
</dbReference>
<dbReference type="Pfam" id="PF25055">
    <property type="entry name" value="DUF7792"/>
    <property type="match status" value="1"/>
</dbReference>
<protein>
    <recommendedName>
        <fullName evidence="2">DUF7792 domain-containing protein</fullName>
    </recommendedName>
</protein>
<dbReference type="EMBL" id="JAXQNO010000023">
    <property type="protein sequence ID" value="KAK4765185.1"/>
    <property type="molecule type" value="Genomic_DNA"/>
</dbReference>
<dbReference type="InterPro" id="IPR036537">
    <property type="entry name" value="Adaptor_Cbl_N_dom_sf"/>
</dbReference>